<dbReference type="KEGG" id="cag:Cagg_0091"/>
<dbReference type="STRING" id="326427.Cagg_0091"/>
<dbReference type="CDD" id="cd11751">
    <property type="entry name" value="GH94N_like_4"/>
    <property type="match status" value="1"/>
</dbReference>
<dbReference type="GO" id="GO:0005975">
    <property type="term" value="P:carbohydrate metabolic process"/>
    <property type="evidence" value="ECO:0007669"/>
    <property type="project" value="InterPro"/>
</dbReference>
<proteinExistence type="predicted"/>
<evidence type="ECO:0000259" key="3">
    <source>
        <dbReference type="Pfam" id="PF06165"/>
    </source>
</evidence>
<organism evidence="5 6">
    <name type="scientific">Chloroflexus aggregans (strain MD-66 / DSM 9485)</name>
    <dbReference type="NCBI Taxonomy" id="326427"/>
    <lineage>
        <taxon>Bacteria</taxon>
        <taxon>Bacillati</taxon>
        <taxon>Chloroflexota</taxon>
        <taxon>Chloroflexia</taxon>
        <taxon>Chloroflexales</taxon>
        <taxon>Chloroflexineae</taxon>
        <taxon>Chloroflexaceae</taxon>
        <taxon>Chloroflexus</taxon>
    </lineage>
</organism>
<evidence type="ECO:0000259" key="4">
    <source>
        <dbReference type="Pfam" id="PF17167"/>
    </source>
</evidence>
<dbReference type="Gene3D" id="2.60.420.10">
    <property type="entry name" value="Maltose phosphorylase, domain 3"/>
    <property type="match status" value="1"/>
</dbReference>
<reference evidence="5" key="1">
    <citation type="submission" date="2008-12" db="EMBL/GenBank/DDBJ databases">
        <title>Complete sequence of Chloroflexus aggregans DSM 9485.</title>
        <authorList>
            <consortium name="US DOE Joint Genome Institute"/>
            <person name="Lucas S."/>
            <person name="Copeland A."/>
            <person name="Lapidus A."/>
            <person name="Glavina del Rio T."/>
            <person name="Dalin E."/>
            <person name="Tice H."/>
            <person name="Pitluck S."/>
            <person name="Foster B."/>
            <person name="Larimer F."/>
            <person name="Land M."/>
            <person name="Hauser L."/>
            <person name="Kyrpides N."/>
            <person name="Mikhailova N."/>
            <person name="Bryant D."/>
            <person name="Richardson P."/>
        </authorList>
    </citation>
    <scope>NUCLEOTIDE SEQUENCE</scope>
    <source>
        <strain evidence="5">DSM 9485</strain>
    </source>
</reference>
<dbReference type="SUPFAM" id="SSF74650">
    <property type="entry name" value="Galactose mutarotase-like"/>
    <property type="match status" value="1"/>
</dbReference>
<dbReference type="Pfam" id="PF06165">
    <property type="entry name" value="GH94_b-supersand"/>
    <property type="match status" value="1"/>
</dbReference>
<gene>
    <name evidence="5" type="ordered locus">Cagg_0091</name>
</gene>
<dbReference type="AlphaFoldDB" id="B8GC70"/>
<dbReference type="Gene3D" id="2.70.98.40">
    <property type="entry name" value="Glycoside hydrolase, family 65, N-terminal domain"/>
    <property type="match status" value="1"/>
</dbReference>
<dbReference type="SMART" id="SM01068">
    <property type="entry name" value="CBM_X"/>
    <property type="match status" value="1"/>
</dbReference>
<dbReference type="PANTHER" id="PTHR37469:SF2">
    <property type="entry name" value="CELLOBIONIC ACID PHOSPHORYLASE"/>
    <property type="match status" value="1"/>
</dbReference>
<dbReference type="InterPro" id="IPR037018">
    <property type="entry name" value="GH65_N"/>
</dbReference>
<feature type="domain" description="Glycosyl hydrolase 94 supersandwich" evidence="3">
    <location>
        <begin position="73"/>
        <end position="354"/>
    </location>
</feature>
<dbReference type="CAZy" id="GH94">
    <property type="family name" value="Glycoside Hydrolase Family 94"/>
</dbReference>
<evidence type="ECO:0000313" key="5">
    <source>
        <dbReference type="EMBL" id="ACL23044.1"/>
    </source>
</evidence>
<dbReference type="InterPro" id="IPR010383">
    <property type="entry name" value="Glyco_hydrolase_94_b-supersand"/>
</dbReference>
<sequence>MKRYTLRLDKQKSSDRISASRAVTLYRQGSFVVYICETFHPRNTQAILIVYANRSVMRRLFSSRYGYFSADGREYTITTPLTPRPWGNVISNGDYAMIVSQTGSGYSWRNNAGQNRITRSFQDLVQDNWGKYLYLRDLDSGHYWSATYKPTLHTYDHYQVTHGLGYSRFEQEVHGIRSQLTVFVAPYDPVEFFELTLTNCTDLVRRLDITTYVEWLLGFAPDEHREFHKLFIETTVDRSLNALLARKYLWGFADEAGRHNNLDWPYVAFMAASEPLKSFDGDKESFIGLYQSLEHPQAMRMATLAERTGRFGDAIAALQVEVTLEPGVSHTIVFTLGAAEQGREDPAELIRRLTSPAASAQTLAAVHTFWSRLVDAEHVETPDPALNLMTNYWLKYQAISGRLWAKSAFYQVSAGYGFRDQLQDSQIFLVCDPELTKRQILLHAGQQFIEGDVLHWWFSIRGGGPRTNCSDDLLWLPFIVDSYLQETNDVAILDEPVPYLNGPAEPLYLHCKRAIERAFSRFSPRGIPLMGDHDWNDGLNAVGTHLRGESFWVAEFLYAILERWMPLAQQRGDEAFAERCAAVRETLRWATNRYGWDGAWFLQATTDDGLPLGSHANDEGRIFLMPNIWAVISGIADRERAWQAMESVSRHLLCEYGTLLNYPAFTRPRPDIGYVTRYAPGLRENGGVYTHAATWSVWAYALLGDAEQAYEAYRRICPPNRSADPDRYKAEPYVTPGNVDGPQSPYFGRGGWTWYTGSAQWLHRMATHWILGIRPQANGLLIDPLIPATWDRFTVRRSFRGAVYEIEVLNPQHVSRGVATVEVDGQPLAGNVVPVFADGQTHRVRVVLG</sequence>
<feature type="domain" description="Glycosyl hydrolase 94 catalytic" evidence="4">
    <location>
        <begin position="369"/>
        <end position="772"/>
    </location>
</feature>
<dbReference type="InterPro" id="IPR012341">
    <property type="entry name" value="6hp_glycosidase-like_sf"/>
</dbReference>
<dbReference type="InterPro" id="IPR008928">
    <property type="entry name" value="6-hairpin_glycosidase_sf"/>
</dbReference>
<dbReference type="GO" id="GO:0016757">
    <property type="term" value="F:glycosyltransferase activity"/>
    <property type="evidence" value="ECO:0007669"/>
    <property type="project" value="UniProtKB-KW"/>
</dbReference>
<dbReference type="GO" id="GO:0030246">
    <property type="term" value="F:carbohydrate binding"/>
    <property type="evidence" value="ECO:0007669"/>
    <property type="project" value="InterPro"/>
</dbReference>
<dbReference type="PANTHER" id="PTHR37469">
    <property type="entry name" value="CELLOBIONIC ACID PHOSPHORYLASE-RELATED"/>
    <property type="match status" value="1"/>
</dbReference>
<evidence type="ECO:0000313" key="6">
    <source>
        <dbReference type="Proteomes" id="UP000002508"/>
    </source>
</evidence>
<dbReference type="InterPro" id="IPR011013">
    <property type="entry name" value="Gal_mutarotase_sf_dom"/>
</dbReference>
<dbReference type="Proteomes" id="UP000002508">
    <property type="component" value="Chromosome"/>
</dbReference>
<evidence type="ECO:0000256" key="1">
    <source>
        <dbReference type="ARBA" id="ARBA00022676"/>
    </source>
</evidence>
<keyword evidence="2" id="KW-0808">Transferase</keyword>
<protein>
    <submittedName>
        <fullName evidence="5">Glycosyltransferase 36</fullName>
    </submittedName>
</protein>
<dbReference type="HOGENOM" id="CLU_019054_0_0_0"/>
<dbReference type="InterPro" id="IPR033432">
    <property type="entry name" value="GH94_catalytic"/>
</dbReference>
<dbReference type="Pfam" id="PF17167">
    <property type="entry name" value="Glyco_hydro_94"/>
    <property type="match status" value="1"/>
</dbReference>
<accession>B8GC70</accession>
<name>B8GC70_CHLAD</name>
<keyword evidence="6" id="KW-1185">Reference proteome</keyword>
<dbReference type="eggNOG" id="COG3459">
    <property type="taxonomic scope" value="Bacteria"/>
</dbReference>
<dbReference type="SUPFAM" id="SSF48208">
    <property type="entry name" value="Six-hairpin glycosidases"/>
    <property type="match status" value="1"/>
</dbReference>
<keyword evidence="1" id="KW-0328">Glycosyltransferase</keyword>
<dbReference type="InterPro" id="IPR052047">
    <property type="entry name" value="GH94_Enzymes"/>
</dbReference>
<dbReference type="EMBL" id="CP001337">
    <property type="protein sequence ID" value="ACL23044.1"/>
    <property type="molecule type" value="Genomic_DNA"/>
</dbReference>
<dbReference type="Gene3D" id="1.50.10.10">
    <property type="match status" value="1"/>
</dbReference>
<evidence type="ECO:0000256" key="2">
    <source>
        <dbReference type="ARBA" id="ARBA00022679"/>
    </source>
</evidence>